<evidence type="ECO:0000256" key="4">
    <source>
        <dbReference type="PROSITE-ProRule" id="PRU00742"/>
    </source>
</evidence>
<dbReference type="STRING" id="1873482.Xedl_03735"/>
<keyword evidence="1" id="KW-0479">Metal-binding</keyword>
<dbReference type="PANTHER" id="PTHR43782:SF3">
    <property type="entry name" value="ARGINASE"/>
    <property type="match status" value="1"/>
</dbReference>
<name>A0A1Q5TFR2_9GAMM</name>
<dbReference type="PROSITE" id="PS51409">
    <property type="entry name" value="ARGINASE_2"/>
    <property type="match status" value="1"/>
</dbReference>
<dbReference type="PRINTS" id="PR00116">
    <property type="entry name" value="ARGINASE"/>
</dbReference>
<evidence type="ECO:0000256" key="3">
    <source>
        <dbReference type="ARBA" id="ARBA00023211"/>
    </source>
</evidence>
<comment type="similarity">
    <text evidence="4">Belongs to the arginase family.</text>
</comment>
<protein>
    <submittedName>
        <fullName evidence="5">Arginase</fullName>
    </submittedName>
</protein>
<evidence type="ECO:0000256" key="2">
    <source>
        <dbReference type="ARBA" id="ARBA00022801"/>
    </source>
</evidence>
<dbReference type="EMBL" id="MKGQ01000061">
    <property type="protein sequence ID" value="OKO99073.1"/>
    <property type="molecule type" value="Genomic_DNA"/>
</dbReference>
<keyword evidence="2" id="KW-0378">Hydrolase</keyword>
<dbReference type="PANTHER" id="PTHR43782">
    <property type="entry name" value="ARGINASE"/>
    <property type="match status" value="1"/>
</dbReference>
<dbReference type="Gene3D" id="3.40.800.10">
    <property type="entry name" value="Ureohydrolase domain"/>
    <property type="match status" value="1"/>
</dbReference>
<dbReference type="AlphaFoldDB" id="A0A1Q5TFR2"/>
<proteinExistence type="inferred from homology"/>
<comment type="caution">
    <text evidence="5">The sequence shown here is derived from an EMBL/GenBank/DDBJ whole genome shotgun (WGS) entry which is preliminary data.</text>
</comment>
<dbReference type="RefSeq" id="WP_074025230.1">
    <property type="nucleotide sequence ID" value="NZ_CAWNAG010000171.1"/>
</dbReference>
<dbReference type="SUPFAM" id="SSF52768">
    <property type="entry name" value="Arginase/deacetylase"/>
    <property type="match status" value="1"/>
</dbReference>
<evidence type="ECO:0000256" key="1">
    <source>
        <dbReference type="ARBA" id="ARBA00022723"/>
    </source>
</evidence>
<dbReference type="GO" id="GO:0004053">
    <property type="term" value="F:arginase activity"/>
    <property type="evidence" value="ECO:0007669"/>
    <property type="project" value="TreeGrafter"/>
</dbReference>
<dbReference type="OrthoDB" id="9789727at2"/>
<evidence type="ECO:0000313" key="5">
    <source>
        <dbReference type="EMBL" id="OKO99073.1"/>
    </source>
</evidence>
<dbReference type="Proteomes" id="UP000186268">
    <property type="component" value="Unassembled WGS sequence"/>
</dbReference>
<keyword evidence="3" id="KW-0464">Manganese</keyword>
<dbReference type="CDD" id="cd09999">
    <property type="entry name" value="Arginase-like_1"/>
    <property type="match status" value="1"/>
</dbReference>
<dbReference type="Pfam" id="PF00491">
    <property type="entry name" value="Arginase"/>
    <property type="match status" value="1"/>
</dbReference>
<reference evidence="5 6" key="1">
    <citation type="submission" date="2016-09" db="EMBL/GenBank/DDBJ databases">
        <title>Xenorhabdus thuongxuanensis sp. nov. and Xenorhabdus eapokensis sp. nov., isolated from Steinernema species.</title>
        <authorList>
            <person name="Kaempfer P."/>
            <person name="Tobias N.J."/>
            <person name="Phan Ke L."/>
            <person name="Bode H.B."/>
            <person name="Glaeser S.P."/>
        </authorList>
    </citation>
    <scope>NUCLEOTIDE SEQUENCE [LARGE SCALE GENOMIC DNA]</scope>
    <source>
        <strain evidence="5 6">DL20</strain>
    </source>
</reference>
<dbReference type="InterPro" id="IPR023696">
    <property type="entry name" value="Ureohydrolase_dom_sf"/>
</dbReference>
<dbReference type="GO" id="GO:0005829">
    <property type="term" value="C:cytosol"/>
    <property type="evidence" value="ECO:0007669"/>
    <property type="project" value="TreeGrafter"/>
</dbReference>
<dbReference type="GO" id="GO:0030145">
    <property type="term" value="F:manganese ion binding"/>
    <property type="evidence" value="ECO:0007669"/>
    <property type="project" value="TreeGrafter"/>
</dbReference>
<dbReference type="InterPro" id="IPR006035">
    <property type="entry name" value="Ureohydrolase"/>
</dbReference>
<evidence type="ECO:0000313" key="6">
    <source>
        <dbReference type="Proteomes" id="UP000186268"/>
    </source>
</evidence>
<sequence length="267" mass="28847">MNNLIVSQGRIADRADNMIAGAAIIAKALEEKYGLNATYVGKPTPSVNDSWQESLPLAKNTLEGLRKALNKGIKENKRNIMLANTCSASLATLPVVAEVYPDARLLWIDAHGDFNTPETTESGYLGGMVVAAACGLWDSGHGSGLNSKNVILIGSRDIDPKEQNLLNQAQVKILPPSQVNTQNILDAIGGAPVWIHIDWDVLEPGYLPADYQVPNGLTVMQIKEIFQAIPLHQILGVELAEFNASSDEEVNENAKKIILDIIAGLFE</sequence>
<gene>
    <name evidence="5" type="ORF">Xedl_03735</name>
</gene>
<organism evidence="5 6">
    <name type="scientific">Xenorhabdus eapokensis</name>
    <dbReference type="NCBI Taxonomy" id="1873482"/>
    <lineage>
        <taxon>Bacteria</taxon>
        <taxon>Pseudomonadati</taxon>
        <taxon>Pseudomonadota</taxon>
        <taxon>Gammaproteobacteria</taxon>
        <taxon>Enterobacterales</taxon>
        <taxon>Morganellaceae</taxon>
        <taxon>Xenorhabdus</taxon>
    </lineage>
</organism>
<keyword evidence="6" id="KW-1185">Reference proteome</keyword>
<accession>A0A1Q5TFR2</accession>